<dbReference type="GO" id="GO:0006338">
    <property type="term" value="P:chromatin remodeling"/>
    <property type="evidence" value="ECO:0007669"/>
    <property type="project" value="TreeGrafter"/>
</dbReference>
<dbReference type="PANTHER" id="PTHR10742">
    <property type="entry name" value="FLAVIN MONOAMINE OXIDASE"/>
    <property type="match status" value="1"/>
</dbReference>
<feature type="domain" description="Amine oxidase" evidence="1">
    <location>
        <begin position="22"/>
        <end position="487"/>
    </location>
</feature>
<dbReference type="PANTHER" id="PTHR10742:SF414">
    <property type="entry name" value="CONTAINING AMINE OXIDASE, PUTATIVE (AFU_ORTHOLOGUE AFUA_3G12150)-RELATED"/>
    <property type="match status" value="1"/>
</dbReference>
<reference evidence="2" key="2">
    <citation type="submission" date="2023-06" db="EMBL/GenBank/DDBJ databases">
        <authorList>
            <consortium name="Lawrence Berkeley National Laboratory"/>
            <person name="Mondo S.J."/>
            <person name="Hensen N."/>
            <person name="Bonometti L."/>
            <person name="Westerberg I."/>
            <person name="Brannstrom I.O."/>
            <person name="Guillou S."/>
            <person name="Cros-Aarteil S."/>
            <person name="Calhoun S."/>
            <person name="Haridas S."/>
            <person name="Kuo A."/>
            <person name="Pangilinan J."/>
            <person name="Riley R."/>
            <person name="Labutti K."/>
            <person name="Andreopoulos B."/>
            <person name="Lipzen A."/>
            <person name="Chen C."/>
            <person name="Yanf M."/>
            <person name="Daum C."/>
            <person name="Ng V."/>
            <person name="Clum A."/>
            <person name="Steindorff A."/>
            <person name="Ohm R."/>
            <person name="Martin F."/>
            <person name="Silar P."/>
            <person name="Natvig D."/>
            <person name="Lalanne C."/>
            <person name="Gautier V."/>
            <person name="Ament-Velasquez S.L."/>
            <person name="Kruys A."/>
            <person name="Hutchinson M.I."/>
            <person name="Powell A.J."/>
            <person name="Barry K."/>
            <person name="Miller A.N."/>
            <person name="Grigoriev I.V."/>
            <person name="Debuchy R."/>
            <person name="Gladieux P."/>
            <person name="Thoren M.H."/>
            <person name="Johannesson H."/>
        </authorList>
    </citation>
    <scope>NUCLEOTIDE SEQUENCE</scope>
    <source>
        <strain evidence="2">PSN324</strain>
    </source>
</reference>
<dbReference type="GO" id="GO:0003682">
    <property type="term" value="F:chromatin binding"/>
    <property type="evidence" value="ECO:0007669"/>
    <property type="project" value="TreeGrafter"/>
</dbReference>
<evidence type="ECO:0000259" key="1">
    <source>
        <dbReference type="Pfam" id="PF01593"/>
    </source>
</evidence>
<evidence type="ECO:0000313" key="3">
    <source>
        <dbReference type="Proteomes" id="UP001321749"/>
    </source>
</evidence>
<sequence>MDRLETLDPSKRPHIGIVGAGFAGLRCADILLRYGFRVTILEGRSRIGGRIYQESLPNGHLLDMGANWIHGTEDNPIMDLAKETETSTTDEWAEQAFVFDEGGDLLDPKDAGEYTTMMWEIIKEASEYSRANQHGSEIDPERTLWDFFQEQVPKRISESEKDYEKKRKVVLQMADLWGAFVGSPVHTQSLKFFWLEECIEGENIFVTSSYRKILESVALPALEGAKILLNTVVTSIHGKSTAPLTEKRVRLGIANSDQPLEFDEVVLTTPLGWLKKNLTAFHPRLPERLSQAIQNIGYGCLEKIYISFPEPFWLNPDEEGRTYTGFCQWLSPNYSSETNPNRWTKEVVELASVKEGGHPTLLFYTHGDESRYVTSSLRSMSREKGTEWLIGFFKPYYSRLPGFVEGDESCVPAAVVWTDWLGDDLAGNGSYANFQKGLREGDKDVEVMRLGVPEEGVWMAGEHTAPFLGLGTSTGAYWSGEGVARRVAGKVLGRDV</sequence>
<organism evidence="2 3">
    <name type="scientific">Cladorrhinum samala</name>
    <dbReference type="NCBI Taxonomy" id="585594"/>
    <lineage>
        <taxon>Eukaryota</taxon>
        <taxon>Fungi</taxon>
        <taxon>Dikarya</taxon>
        <taxon>Ascomycota</taxon>
        <taxon>Pezizomycotina</taxon>
        <taxon>Sordariomycetes</taxon>
        <taxon>Sordariomycetidae</taxon>
        <taxon>Sordariales</taxon>
        <taxon>Podosporaceae</taxon>
        <taxon>Cladorrhinum</taxon>
    </lineage>
</organism>
<dbReference type="SUPFAM" id="SSF54373">
    <property type="entry name" value="FAD-linked reductases, C-terminal domain"/>
    <property type="match status" value="1"/>
</dbReference>
<dbReference type="Proteomes" id="UP001321749">
    <property type="component" value="Unassembled WGS sequence"/>
</dbReference>
<dbReference type="Pfam" id="PF01593">
    <property type="entry name" value="Amino_oxidase"/>
    <property type="match status" value="1"/>
</dbReference>
<dbReference type="SUPFAM" id="SSF51905">
    <property type="entry name" value="FAD/NAD(P)-binding domain"/>
    <property type="match status" value="1"/>
</dbReference>
<evidence type="ECO:0000313" key="2">
    <source>
        <dbReference type="EMBL" id="KAK4463377.1"/>
    </source>
</evidence>
<dbReference type="Gene3D" id="3.90.660.10">
    <property type="match status" value="1"/>
</dbReference>
<gene>
    <name evidence="2" type="ORF">QBC42DRAFT_285515</name>
</gene>
<dbReference type="GO" id="GO:0050660">
    <property type="term" value="F:flavin adenine dinucleotide binding"/>
    <property type="evidence" value="ECO:0007669"/>
    <property type="project" value="TreeGrafter"/>
</dbReference>
<dbReference type="Gene3D" id="3.50.50.60">
    <property type="entry name" value="FAD/NAD(P)-binding domain"/>
    <property type="match status" value="1"/>
</dbReference>
<dbReference type="InterPro" id="IPR050281">
    <property type="entry name" value="Flavin_monoamine_oxidase"/>
</dbReference>
<dbReference type="InterPro" id="IPR036188">
    <property type="entry name" value="FAD/NAD-bd_sf"/>
</dbReference>
<comment type="caution">
    <text evidence="2">The sequence shown here is derived from an EMBL/GenBank/DDBJ whole genome shotgun (WGS) entry which is preliminary data.</text>
</comment>
<protein>
    <submittedName>
        <fullName evidence="2">Polyamine oxidase</fullName>
    </submittedName>
</protein>
<reference evidence="2" key="1">
    <citation type="journal article" date="2023" name="Mol. Phylogenet. Evol.">
        <title>Genome-scale phylogeny and comparative genomics of the fungal order Sordariales.</title>
        <authorList>
            <person name="Hensen N."/>
            <person name="Bonometti L."/>
            <person name="Westerberg I."/>
            <person name="Brannstrom I.O."/>
            <person name="Guillou S."/>
            <person name="Cros-Aarteil S."/>
            <person name="Calhoun S."/>
            <person name="Haridas S."/>
            <person name="Kuo A."/>
            <person name="Mondo S."/>
            <person name="Pangilinan J."/>
            <person name="Riley R."/>
            <person name="LaButti K."/>
            <person name="Andreopoulos B."/>
            <person name="Lipzen A."/>
            <person name="Chen C."/>
            <person name="Yan M."/>
            <person name="Daum C."/>
            <person name="Ng V."/>
            <person name="Clum A."/>
            <person name="Steindorff A."/>
            <person name="Ohm R.A."/>
            <person name="Martin F."/>
            <person name="Silar P."/>
            <person name="Natvig D.O."/>
            <person name="Lalanne C."/>
            <person name="Gautier V."/>
            <person name="Ament-Velasquez S.L."/>
            <person name="Kruys A."/>
            <person name="Hutchinson M.I."/>
            <person name="Powell A.J."/>
            <person name="Barry K."/>
            <person name="Miller A.N."/>
            <person name="Grigoriev I.V."/>
            <person name="Debuchy R."/>
            <person name="Gladieux P."/>
            <person name="Hiltunen Thoren M."/>
            <person name="Johannesson H."/>
        </authorList>
    </citation>
    <scope>NUCLEOTIDE SEQUENCE</scope>
    <source>
        <strain evidence="2">PSN324</strain>
    </source>
</reference>
<accession>A0AAV9HRI1</accession>
<dbReference type="PRINTS" id="PR00419">
    <property type="entry name" value="ADXRDTASE"/>
</dbReference>
<proteinExistence type="predicted"/>
<dbReference type="EMBL" id="MU864960">
    <property type="protein sequence ID" value="KAK4463377.1"/>
    <property type="molecule type" value="Genomic_DNA"/>
</dbReference>
<keyword evidence="3" id="KW-1185">Reference proteome</keyword>
<name>A0AAV9HRI1_9PEZI</name>
<dbReference type="InterPro" id="IPR002937">
    <property type="entry name" value="Amino_oxidase"/>
</dbReference>
<dbReference type="AlphaFoldDB" id="A0AAV9HRI1"/>
<dbReference type="GO" id="GO:0016491">
    <property type="term" value="F:oxidoreductase activity"/>
    <property type="evidence" value="ECO:0007669"/>
    <property type="project" value="InterPro"/>
</dbReference>